<name>A0AAV7RK92_PLEWA</name>
<evidence type="ECO:0000313" key="2">
    <source>
        <dbReference type="EMBL" id="KAJ1153072.1"/>
    </source>
</evidence>
<keyword evidence="3" id="KW-1185">Reference proteome</keyword>
<dbReference type="Proteomes" id="UP001066276">
    <property type="component" value="Chromosome 5"/>
</dbReference>
<protein>
    <submittedName>
        <fullName evidence="2">Uncharacterized protein</fullName>
    </submittedName>
</protein>
<feature type="region of interest" description="Disordered" evidence="1">
    <location>
        <begin position="70"/>
        <end position="107"/>
    </location>
</feature>
<comment type="caution">
    <text evidence="2">The sequence shown here is derived from an EMBL/GenBank/DDBJ whole genome shotgun (WGS) entry which is preliminary data.</text>
</comment>
<dbReference type="EMBL" id="JANPWB010000009">
    <property type="protein sequence ID" value="KAJ1153072.1"/>
    <property type="molecule type" value="Genomic_DNA"/>
</dbReference>
<evidence type="ECO:0000313" key="3">
    <source>
        <dbReference type="Proteomes" id="UP001066276"/>
    </source>
</evidence>
<sequence length="107" mass="11383">MLNSFLYPGESCREPSGLSYNLYPVPRVRAELGTEAMNKEGATLMQSSLSIPFQVSVRYFATAGRAISTPATSGPMNPAQEWGKDQFGAYPNAPVTTGDSAHPGLAV</sequence>
<organism evidence="2 3">
    <name type="scientific">Pleurodeles waltl</name>
    <name type="common">Iberian ribbed newt</name>
    <dbReference type="NCBI Taxonomy" id="8319"/>
    <lineage>
        <taxon>Eukaryota</taxon>
        <taxon>Metazoa</taxon>
        <taxon>Chordata</taxon>
        <taxon>Craniata</taxon>
        <taxon>Vertebrata</taxon>
        <taxon>Euteleostomi</taxon>
        <taxon>Amphibia</taxon>
        <taxon>Batrachia</taxon>
        <taxon>Caudata</taxon>
        <taxon>Salamandroidea</taxon>
        <taxon>Salamandridae</taxon>
        <taxon>Pleurodelinae</taxon>
        <taxon>Pleurodeles</taxon>
    </lineage>
</organism>
<dbReference type="AlphaFoldDB" id="A0AAV7RK92"/>
<accession>A0AAV7RK92</accession>
<reference evidence="2" key="1">
    <citation type="journal article" date="2022" name="bioRxiv">
        <title>Sequencing and chromosome-scale assembly of the giantPleurodeles waltlgenome.</title>
        <authorList>
            <person name="Brown T."/>
            <person name="Elewa A."/>
            <person name="Iarovenko S."/>
            <person name="Subramanian E."/>
            <person name="Araus A.J."/>
            <person name="Petzold A."/>
            <person name="Susuki M."/>
            <person name="Suzuki K.-i.T."/>
            <person name="Hayashi T."/>
            <person name="Toyoda A."/>
            <person name="Oliveira C."/>
            <person name="Osipova E."/>
            <person name="Leigh N.D."/>
            <person name="Simon A."/>
            <person name="Yun M.H."/>
        </authorList>
    </citation>
    <scope>NUCLEOTIDE SEQUENCE</scope>
    <source>
        <strain evidence="2">20211129_DDA</strain>
        <tissue evidence="2">Liver</tissue>
    </source>
</reference>
<proteinExistence type="predicted"/>
<gene>
    <name evidence="2" type="ORF">NDU88_005839</name>
</gene>
<evidence type="ECO:0000256" key="1">
    <source>
        <dbReference type="SAM" id="MobiDB-lite"/>
    </source>
</evidence>